<sequence>MKVGVIGCGGMGTTHYLSLKVLSSQMDVEVVALADCREEFLQKAAAEFPEARTYTYGMELIERENLDAVHICLPSYLHTEHAVAAMKKGMNVLVEKPVCLTREEGELLLETQKETGVKVMVGQVVRAFDEYRYLKEVYDNKTLGKLKSIVMQRVSGNVRWGFEGWFHDEKKSGSVVLDLHIHDLDFLRYMLGEPDDFEVRATTFDSGMINQVITTYEFGDVFATAEGVWDVSPIPKFQAGFRAYFEKGTVYFNQAGQPGLAVYKADGTEIVPELHPEYEGQTNTGINITNLGPYYTEIKYFLECLQDGKEITLAPLQEGVKSVEQALEEWEAAKLYLREKKEMYI</sequence>
<dbReference type="GO" id="GO:0016491">
    <property type="term" value="F:oxidoreductase activity"/>
    <property type="evidence" value="ECO:0007669"/>
    <property type="project" value="UniProtKB-KW"/>
</dbReference>
<evidence type="ECO:0000313" key="4">
    <source>
        <dbReference type="EMBL" id="RXS75605.1"/>
    </source>
</evidence>
<evidence type="ECO:0000256" key="1">
    <source>
        <dbReference type="ARBA" id="ARBA00023002"/>
    </source>
</evidence>
<dbReference type="InterPro" id="IPR000683">
    <property type="entry name" value="Gfo/Idh/MocA-like_OxRdtase_N"/>
</dbReference>
<gene>
    <name evidence="4" type="ORF">ETP43_10530</name>
</gene>
<dbReference type="EMBL" id="SDKC01000001">
    <property type="protein sequence ID" value="RXS75605.1"/>
    <property type="molecule type" value="Genomic_DNA"/>
</dbReference>
<reference evidence="4 5" key="1">
    <citation type="submission" date="2019-01" db="EMBL/GenBank/DDBJ databases">
        <title>Blautia sp. nov. KGMB01111 isolated human feces.</title>
        <authorList>
            <person name="Park J.-E."/>
            <person name="Kim J.-S."/>
            <person name="Park S.-H."/>
        </authorList>
    </citation>
    <scope>NUCLEOTIDE SEQUENCE [LARGE SCALE GENOMIC DNA]</scope>
    <source>
        <strain evidence="4 5">KGMB01111</strain>
    </source>
</reference>
<dbReference type="Pfam" id="PF22725">
    <property type="entry name" value="GFO_IDH_MocA_C3"/>
    <property type="match status" value="1"/>
</dbReference>
<name>A0A4V1NS08_9FIRM</name>
<dbReference type="RefSeq" id="WP_129258012.1">
    <property type="nucleotide sequence ID" value="NZ_SDKC01000001.1"/>
</dbReference>
<dbReference type="PANTHER" id="PTHR43818">
    <property type="entry name" value="BCDNA.GH03377"/>
    <property type="match status" value="1"/>
</dbReference>
<comment type="caution">
    <text evidence="4">The sequence shown here is derived from an EMBL/GenBank/DDBJ whole genome shotgun (WGS) entry which is preliminary data.</text>
</comment>
<evidence type="ECO:0000259" key="2">
    <source>
        <dbReference type="Pfam" id="PF01408"/>
    </source>
</evidence>
<dbReference type="InterPro" id="IPR050463">
    <property type="entry name" value="Gfo/Idh/MocA_oxidrdct_glycsds"/>
</dbReference>
<accession>A0A4V1NS08</accession>
<dbReference type="InterPro" id="IPR036291">
    <property type="entry name" value="NAD(P)-bd_dom_sf"/>
</dbReference>
<proteinExistence type="predicted"/>
<protein>
    <submittedName>
        <fullName evidence="4">Gfo/Idh/MocA family oxidoreductase</fullName>
    </submittedName>
</protein>
<dbReference type="SUPFAM" id="SSF51735">
    <property type="entry name" value="NAD(P)-binding Rossmann-fold domains"/>
    <property type="match status" value="1"/>
</dbReference>
<organism evidence="4 5">
    <name type="scientific">Blautia faecicola</name>
    <dbReference type="NCBI Taxonomy" id="2509240"/>
    <lineage>
        <taxon>Bacteria</taxon>
        <taxon>Bacillati</taxon>
        <taxon>Bacillota</taxon>
        <taxon>Clostridia</taxon>
        <taxon>Lachnospirales</taxon>
        <taxon>Lachnospiraceae</taxon>
        <taxon>Blautia</taxon>
    </lineage>
</organism>
<keyword evidence="5" id="KW-1185">Reference proteome</keyword>
<feature type="domain" description="GFO/IDH/MocA-like oxidoreductase" evidence="3">
    <location>
        <begin position="131"/>
        <end position="250"/>
    </location>
</feature>
<feature type="domain" description="Gfo/Idh/MocA-like oxidoreductase N-terminal" evidence="2">
    <location>
        <begin position="1"/>
        <end position="122"/>
    </location>
</feature>
<dbReference type="Proteomes" id="UP000290106">
    <property type="component" value="Unassembled WGS sequence"/>
</dbReference>
<dbReference type="Gene3D" id="3.30.360.10">
    <property type="entry name" value="Dihydrodipicolinate Reductase, domain 2"/>
    <property type="match status" value="1"/>
</dbReference>
<dbReference type="Pfam" id="PF01408">
    <property type="entry name" value="GFO_IDH_MocA"/>
    <property type="match status" value="1"/>
</dbReference>
<dbReference type="InterPro" id="IPR055170">
    <property type="entry name" value="GFO_IDH_MocA-like_dom"/>
</dbReference>
<dbReference type="Gene3D" id="3.40.50.720">
    <property type="entry name" value="NAD(P)-binding Rossmann-like Domain"/>
    <property type="match status" value="1"/>
</dbReference>
<keyword evidence="1" id="KW-0560">Oxidoreductase</keyword>
<dbReference type="PANTHER" id="PTHR43818:SF11">
    <property type="entry name" value="BCDNA.GH03377"/>
    <property type="match status" value="1"/>
</dbReference>
<dbReference type="OrthoDB" id="9783105at2"/>
<dbReference type="SUPFAM" id="SSF55347">
    <property type="entry name" value="Glyceraldehyde-3-phosphate dehydrogenase-like, C-terminal domain"/>
    <property type="match status" value="1"/>
</dbReference>
<dbReference type="GO" id="GO:0000166">
    <property type="term" value="F:nucleotide binding"/>
    <property type="evidence" value="ECO:0007669"/>
    <property type="project" value="InterPro"/>
</dbReference>
<evidence type="ECO:0000313" key="5">
    <source>
        <dbReference type="Proteomes" id="UP000290106"/>
    </source>
</evidence>
<dbReference type="AlphaFoldDB" id="A0A4V1NS08"/>
<evidence type="ECO:0000259" key="3">
    <source>
        <dbReference type="Pfam" id="PF22725"/>
    </source>
</evidence>